<accession>A0A168R1C6</accession>
<organism evidence="1 2">
    <name type="scientific">Paenibacillus antarcticus</name>
    <dbReference type="NCBI Taxonomy" id="253703"/>
    <lineage>
        <taxon>Bacteria</taxon>
        <taxon>Bacillati</taxon>
        <taxon>Bacillota</taxon>
        <taxon>Bacilli</taxon>
        <taxon>Bacillales</taxon>
        <taxon>Paenibacillaceae</taxon>
        <taxon>Paenibacillus</taxon>
    </lineage>
</organism>
<comment type="caution">
    <text evidence="1">The sequence shown here is derived from an EMBL/GenBank/DDBJ whole genome shotgun (WGS) entry which is preliminary data.</text>
</comment>
<dbReference type="Proteomes" id="UP000077355">
    <property type="component" value="Unassembled WGS sequence"/>
</dbReference>
<keyword evidence="2" id="KW-1185">Reference proteome</keyword>
<dbReference type="AlphaFoldDB" id="A0A168R1C6"/>
<evidence type="ECO:0000313" key="1">
    <source>
        <dbReference type="EMBL" id="OAB48463.1"/>
    </source>
</evidence>
<protein>
    <recommendedName>
        <fullName evidence="3">Phage gp6-like head-tail connector protein</fullName>
    </recommendedName>
</protein>
<name>A0A168R1C6_9BACL</name>
<dbReference type="RefSeq" id="WP_068646089.1">
    <property type="nucleotide sequence ID" value="NZ_CP043611.1"/>
</dbReference>
<dbReference type="OrthoDB" id="2236831at2"/>
<sequence length="103" mass="11865">MTEITPAIVKEFEDRMHLDGDEGENLLRILKASNEDLTRICGDYDIQTHEVFKELVFERSRYAYNDALEYFYTNFLTQINNLNLGKALESNVAEGEPNATTQV</sequence>
<reference evidence="1 2" key="1">
    <citation type="submission" date="2016-03" db="EMBL/GenBank/DDBJ databases">
        <title>Draft genome sequence of Paenibacillus antarcticus CECT 5836.</title>
        <authorList>
            <person name="Shin S.-K."/>
            <person name="Yi H."/>
        </authorList>
    </citation>
    <scope>NUCLEOTIDE SEQUENCE [LARGE SCALE GENOMIC DNA]</scope>
    <source>
        <strain evidence="1 2">CECT 5836</strain>
    </source>
</reference>
<evidence type="ECO:0000313" key="2">
    <source>
        <dbReference type="Proteomes" id="UP000077355"/>
    </source>
</evidence>
<gene>
    <name evidence="1" type="ORF">PBAT_02190</name>
</gene>
<proteinExistence type="predicted"/>
<evidence type="ECO:0008006" key="3">
    <source>
        <dbReference type="Google" id="ProtNLM"/>
    </source>
</evidence>
<dbReference type="EMBL" id="LVJI01000001">
    <property type="protein sequence ID" value="OAB48463.1"/>
    <property type="molecule type" value="Genomic_DNA"/>
</dbReference>